<protein>
    <submittedName>
        <fullName evidence="5">GntR family transcriptional regulator</fullName>
    </submittedName>
</protein>
<evidence type="ECO:0000256" key="2">
    <source>
        <dbReference type="ARBA" id="ARBA00023125"/>
    </source>
</evidence>
<dbReference type="Pfam" id="PF00392">
    <property type="entry name" value="GntR"/>
    <property type="match status" value="1"/>
</dbReference>
<dbReference type="InterPro" id="IPR008920">
    <property type="entry name" value="TF_FadR/GntR_C"/>
</dbReference>
<dbReference type="SMART" id="SM00895">
    <property type="entry name" value="FCD"/>
    <property type="match status" value="1"/>
</dbReference>
<evidence type="ECO:0000256" key="1">
    <source>
        <dbReference type="ARBA" id="ARBA00023015"/>
    </source>
</evidence>
<keyword evidence="3" id="KW-0804">Transcription</keyword>
<sequence>MNTPASDLQLQLAEKIARAISEGSIQRGEHLREAALSEMFRVSRSPVRAALGLLLDADLVDSQANRGFFVTADKAACENFLKTLPKTDDEKIKETIARDWFEGTLPKDMSEGDIRKRYGLGRLSTQRILNSLSDDGVVSRMPGYGWQFEPTLNSSQAHDESYDFRLVVEPQCLLVSTFRFDRAGGSALRERHTRVIHSSEVARSAADLFALDEDFHNFIAKCSGNRFLVQSVLQQNRLRRLLEYSSLLNTGRLQGSCLEHLEILDELEREDLQGAAHAMTVHLQRAKDAGPDF</sequence>
<dbReference type="InterPro" id="IPR036388">
    <property type="entry name" value="WH-like_DNA-bd_sf"/>
</dbReference>
<proteinExistence type="predicted"/>
<evidence type="ECO:0000313" key="5">
    <source>
        <dbReference type="EMBL" id="MCY0097033.1"/>
    </source>
</evidence>
<evidence type="ECO:0000256" key="3">
    <source>
        <dbReference type="ARBA" id="ARBA00023163"/>
    </source>
</evidence>
<dbReference type="SUPFAM" id="SSF48008">
    <property type="entry name" value="GntR ligand-binding domain-like"/>
    <property type="match status" value="1"/>
</dbReference>
<dbReference type="PANTHER" id="PTHR43537">
    <property type="entry name" value="TRANSCRIPTIONAL REGULATOR, GNTR FAMILY"/>
    <property type="match status" value="1"/>
</dbReference>
<evidence type="ECO:0000259" key="4">
    <source>
        <dbReference type="PROSITE" id="PS50949"/>
    </source>
</evidence>
<dbReference type="PANTHER" id="PTHR43537:SF51">
    <property type="entry name" value="HTH-TYPE TRANSCRIPTIONAL REGULATOR LGOR-RELATED"/>
    <property type="match status" value="1"/>
</dbReference>
<dbReference type="PROSITE" id="PS50949">
    <property type="entry name" value="HTH_GNTR"/>
    <property type="match status" value="1"/>
</dbReference>
<name>A0ABT3YMB4_9HYPH</name>
<dbReference type="Proteomes" id="UP001081283">
    <property type="component" value="Unassembled WGS sequence"/>
</dbReference>
<dbReference type="InterPro" id="IPR011711">
    <property type="entry name" value="GntR_C"/>
</dbReference>
<dbReference type="Gene3D" id="1.20.120.530">
    <property type="entry name" value="GntR ligand-binding domain-like"/>
    <property type="match status" value="1"/>
</dbReference>
<evidence type="ECO:0000313" key="6">
    <source>
        <dbReference type="Proteomes" id="UP001081283"/>
    </source>
</evidence>
<keyword evidence="6" id="KW-1185">Reference proteome</keyword>
<keyword evidence="2" id="KW-0238">DNA-binding</keyword>
<dbReference type="SUPFAM" id="SSF46785">
    <property type="entry name" value="Winged helix' DNA-binding domain"/>
    <property type="match status" value="1"/>
</dbReference>
<dbReference type="InterPro" id="IPR000524">
    <property type="entry name" value="Tscrpt_reg_HTH_GntR"/>
</dbReference>
<dbReference type="InterPro" id="IPR036390">
    <property type="entry name" value="WH_DNA-bd_sf"/>
</dbReference>
<comment type="caution">
    <text evidence="5">The sequence shown here is derived from an EMBL/GenBank/DDBJ whole genome shotgun (WGS) entry which is preliminary data.</text>
</comment>
<keyword evidence="1" id="KW-0805">Transcription regulation</keyword>
<dbReference type="Pfam" id="PF07729">
    <property type="entry name" value="FCD"/>
    <property type="match status" value="1"/>
</dbReference>
<dbReference type="RefSeq" id="WP_267615126.1">
    <property type="nucleotide sequence ID" value="NZ_JAOVZQ010000002.1"/>
</dbReference>
<reference evidence="5" key="1">
    <citation type="submission" date="2022-10" db="EMBL/GenBank/DDBJ databases">
        <title>Hoeflea sp. J2-29, isolated from marine algae.</title>
        <authorList>
            <person name="Kristyanto S."/>
            <person name="Kim J.M."/>
            <person name="Jeon C.O."/>
        </authorList>
    </citation>
    <scope>NUCLEOTIDE SEQUENCE</scope>
    <source>
        <strain evidence="5">J2-29</strain>
    </source>
</reference>
<organism evidence="5 6">
    <name type="scientific">Hoeflea ulvae</name>
    <dbReference type="NCBI Taxonomy" id="2983764"/>
    <lineage>
        <taxon>Bacteria</taxon>
        <taxon>Pseudomonadati</taxon>
        <taxon>Pseudomonadota</taxon>
        <taxon>Alphaproteobacteria</taxon>
        <taxon>Hyphomicrobiales</taxon>
        <taxon>Rhizobiaceae</taxon>
        <taxon>Hoeflea</taxon>
    </lineage>
</organism>
<gene>
    <name evidence="5" type="ORF">OEG82_23955</name>
</gene>
<dbReference type="Gene3D" id="1.10.10.10">
    <property type="entry name" value="Winged helix-like DNA-binding domain superfamily/Winged helix DNA-binding domain"/>
    <property type="match status" value="1"/>
</dbReference>
<dbReference type="EMBL" id="JAOVZQ010000002">
    <property type="protein sequence ID" value="MCY0097033.1"/>
    <property type="molecule type" value="Genomic_DNA"/>
</dbReference>
<accession>A0ABT3YMB4</accession>
<feature type="domain" description="HTH gntR-type" evidence="4">
    <location>
        <begin position="6"/>
        <end position="73"/>
    </location>
</feature>
<dbReference type="SMART" id="SM00345">
    <property type="entry name" value="HTH_GNTR"/>
    <property type="match status" value="1"/>
</dbReference>